<dbReference type="AlphaFoldDB" id="A0A1E1M4Q9"/>
<dbReference type="EMBL" id="FJVC01000159">
    <property type="protein sequence ID" value="CZT44098.1"/>
    <property type="molecule type" value="Genomic_DNA"/>
</dbReference>
<keyword evidence="2" id="KW-1185">Reference proteome</keyword>
<dbReference type="Proteomes" id="UP000177625">
    <property type="component" value="Unassembled WGS sequence"/>
</dbReference>
<evidence type="ECO:0000313" key="2">
    <source>
        <dbReference type="Proteomes" id="UP000177625"/>
    </source>
</evidence>
<accession>A0A1E1M4Q9</accession>
<proteinExistence type="predicted"/>
<evidence type="ECO:0000313" key="1">
    <source>
        <dbReference type="EMBL" id="CZT44098.1"/>
    </source>
</evidence>
<organism evidence="1 2">
    <name type="scientific">Rhynchosporium secalis</name>
    <name type="common">Barley scald fungus</name>
    <dbReference type="NCBI Taxonomy" id="38038"/>
    <lineage>
        <taxon>Eukaryota</taxon>
        <taxon>Fungi</taxon>
        <taxon>Dikarya</taxon>
        <taxon>Ascomycota</taxon>
        <taxon>Pezizomycotina</taxon>
        <taxon>Leotiomycetes</taxon>
        <taxon>Helotiales</taxon>
        <taxon>Ploettnerulaceae</taxon>
        <taxon>Rhynchosporium</taxon>
    </lineage>
</organism>
<name>A0A1E1M4Q9_RHYSE</name>
<sequence>MGLPLWTTSPKSIHDQTSSFYEIGMLGGERSAVVYPAVVETIRRISRNQECKTKGDAALKDLLDIVRTKLLVVKLKAGSGSRATAMELYDELKALVEKEDKDMCYWFSREGASL</sequence>
<reference evidence="2" key="1">
    <citation type="submission" date="2016-03" db="EMBL/GenBank/DDBJ databases">
        <authorList>
            <person name="Guldener U."/>
        </authorList>
    </citation>
    <scope>NUCLEOTIDE SEQUENCE [LARGE SCALE GENOMIC DNA]</scope>
</reference>
<protein>
    <submittedName>
        <fullName evidence="1">Uncharacterized protein</fullName>
    </submittedName>
</protein>
<gene>
    <name evidence="1" type="ORF">RSE6_04223</name>
</gene>